<dbReference type="InterPro" id="IPR011852">
    <property type="entry name" value="TRAP_TAXI"/>
</dbReference>
<comment type="caution">
    <text evidence="2">The sequence shown here is derived from an EMBL/GenBank/DDBJ whole genome shotgun (WGS) entry which is preliminary data.</text>
</comment>
<sequence length="333" mass="35284">MKLLTNRRMFLKGTAAAGIVAASGVPAFARDGALRWGSSSLGSSGYVILEAMANVTNKHTNLHNAVQATAGTTENFALLGSGELDIAHTTSIDWVAAFRGDKPYPGKIEANQLLSYVKWLCPPLVHKDSDIQTIADLKGRKYSASKPGSGAAALSRILLESAGLGSDGRDVDWVYGGWKEVYNNFQLGQVDCIFGIFTNGAPIGLITQVNTAVPLRALEYSQDVLDAAIAKNPGILVADLTPEDWSALEKPVRSPVFTGILGAATSVSAEDGYEIVKSVLDNVEEVKSFGKPLAGVGLEAAVNNLLVAYPVNAGAAQYYKEKGVWRDELKIAS</sequence>
<dbReference type="EMBL" id="JAPJZI010000001">
    <property type="protein sequence ID" value="MDA5399642.1"/>
    <property type="molecule type" value="Genomic_DNA"/>
</dbReference>
<accession>A0A9X3UIA6</accession>
<reference evidence="2" key="1">
    <citation type="submission" date="2022-11" db="EMBL/GenBank/DDBJ databases">
        <title>Draft genome sequence of Hoeflea poritis E7-10 and Hoeflea prorocentri PM5-8, separated from scleractinian coral Porites lutea and marine dinoflagellate.</title>
        <authorList>
            <person name="Zhang G."/>
            <person name="Wei Q."/>
            <person name="Cai L."/>
        </authorList>
    </citation>
    <scope>NUCLEOTIDE SEQUENCE</scope>
    <source>
        <strain evidence="2">PM5-8</strain>
    </source>
</reference>
<protein>
    <submittedName>
        <fullName evidence="2">TAXI family TRAP transporter solute-binding subunit</fullName>
    </submittedName>
</protein>
<evidence type="ECO:0000313" key="3">
    <source>
        <dbReference type="Proteomes" id="UP001151234"/>
    </source>
</evidence>
<dbReference type="AlphaFoldDB" id="A0A9X3UIA6"/>
<dbReference type="InterPro" id="IPR006311">
    <property type="entry name" value="TAT_signal"/>
</dbReference>
<gene>
    <name evidence="2" type="ORF">OQ273_13745</name>
</gene>
<name>A0A9X3UIA6_9HYPH</name>
<dbReference type="NCBIfam" id="TIGR01409">
    <property type="entry name" value="TAT_signal_seq"/>
    <property type="match status" value="1"/>
</dbReference>
<dbReference type="NCBIfam" id="TIGR02122">
    <property type="entry name" value="TRAP_TAXI"/>
    <property type="match status" value="1"/>
</dbReference>
<dbReference type="SUPFAM" id="SSF53850">
    <property type="entry name" value="Periplasmic binding protein-like II"/>
    <property type="match status" value="1"/>
</dbReference>
<dbReference type="RefSeq" id="WP_271292108.1">
    <property type="nucleotide sequence ID" value="NZ_JAPJZI010000001.1"/>
</dbReference>
<proteinExistence type="predicted"/>
<keyword evidence="1" id="KW-0732">Signal</keyword>
<evidence type="ECO:0000313" key="2">
    <source>
        <dbReference type="EMBL" id="MDA5399642.1"/>
    </source>
</evidence>
<dbReference type="Proteomes" id="UP001151234">
    <property type="component" value="Unassembled WGS sequence"/>
</dbReference>
<dbReference type="Pfam" id="PF16868">
    <property type="entry name" value="NMT1_3"/>
    <property type="match status" value="1"/>
</dbReference>
<evidence type="ECO:0000256" key="1">
    <source>
        <dbReference type="SAM" id="SignalP"/>
    </source>
</evidence>
<feature type="signal peptide" evidence="1">
    <location>
        <begin position="1"/>
        <end position="29"/>
    </location>
</feature>
<dbReference type="PANTHER" id="PTHR42941">
    <property type="entry name" value="SLL1037 PROTEIN"/>
    <property type="match status" value="1"/>
</dbReference>
<organism evidence="2 3">
    <name type="scientific">Hoeflea prorocentri</name>
    <dbReference type="NCBI Taxonomy" id="1922333"/>
    <lineage>
        <taxon>Bacteria</taxon>
        <taxon>Pseudomonadati</taxon>
        <taxon>Pseudomonadota</taxon>
        <taxon>Alphaproteobacteria</taxon>
        <taxon>Hyphomicrobiales</taxon>
        <taxon>Rhizobiaceae</taxon>
        <taxon>Hoeflea</taxon>
    </lineage>
</organism>
<feature type="chain" id="PRO_5040728904" evidence="1">
    <location>
        <begin position="30"/>
        <end position="333"/>
    </location>
</feature>
<dbReference type="PROSITE" id="PS51318">
    <property type="entry name" value="TAT"/>
    <property type="match status" value="1"/>
</dbReference>
<dbReference type="PANTHER" id="PTHR42941:SF1">
    <property type="entry name" value="SLL1037 PROTEIN"/>
    <property type="match status" value="1"/>
</dbReference>
<dbReference type="InterPro" id="IPR019546">
    <property type="entry name" value="TAT_signal_bac_arc"/>
</dbReference>
<keyword evidence="3" id="KW-1185">Reference proteome</keyword>
<dbReference type="Gene3D" id="3.40.190.10">
    <property type="entry name" value="Periplasmic binding protein-like II"/>
    <property type="match status" value="2"/>
</dbReference>